<reference evidence="1 2" key="1">
    <citation type="journal article" date="2024" name="Ann. Entomol. Soc. Am.">
        <title>Genomic analyses of the southern and eastern yellowjacket wasps (Hymenoptera: Vespidae) reveal evolutionary signatures of social life.</title>
        <authorList>
            <person name="Catto M.A."/>
            <person name="Caine P.B."/>
            <person name="Orr S.E."/>
            <person name="Hunt B.G."/>
            <person name="Goodisman M.A.D."/>
        </authorList>
    </citation>
    <scope>NUCLEOTIDE SEQUENCE [LARGE SCALE GENOMIC DNA]</scope>
    <source>
        <strain evidence="1">232</strain>
        <tissue evidence="1">Head and thorax</tissue>
    </source>
</reference>
<comment type="caution">
    <text evidence="1">The sequence shown here is derived from an EMBL/GenBank/DDBJ whole genome shotgun (WGS) entry which is preliminary data.</text>
</comment>
<protein>
    <submittedName>
        <fullName evidence="1">Uncharacterized protein</fullName>
    </submittedName>
</protein>
<keyword evidence="2" id="KW-1185">Reference proteome</keyword>
<name>A0ABD2BQV8_VESMC</name>
<sequence length="74" mass="8874">MDTRLRWRKENLFLDGKIIEDCLPTITNYELLHSHGQGIRSKHTNLKQSFIYKNSLPEPVTWTVRPLYRVFTEK</sequence>
<gene>
    <name evidence="1" type="ORF">V1477_013835</name>
</gene>
<evidence type="ECO:0000313" key="1">
    <source>
        <dbReference type="EMBL" id="KAL2734658.1"/>
    </source>
</evidence>
<proteinExistence type="predicted"/>
<organism evidence="1 2">
    <name type="scientific">Vespula maculifrons</name>
    <name type="common">Eastern yellow jacket</name>
    <name type="synonym">Wasp</name>
    <dbReference type="NCBI Taxonomy" id="7453"/>
    <lineage>
        <taxon>Eukaryota</taxon>
        <taxon>Metazoa</taxon>
        <taxon>Ecdysozoa</taxon>
        <taxon>Arthropoda</taxon>
        <taxon>Hexapoda</taxon>
        <taxon>Insecta</taxon>
        <taxon>Pterygota</taxon>
        <taxon>Neoptera</taxon>
        <taxon>Endopterygota</taxon>
        <taxon>Hymenoptera</taxon>
        <taxon>Apocrita</taxon>
        <taxon>Aculeata</taxon>
        <taxon>Vespoidea</taxon>
        <taxon>Vespidae</taxon>
        <taxon>Vespinae</taxon>
        <taxon>Vespula</taxon>
    </lineage>
</organism>
<evidence type="ECO:0000313" key="2">
    <source>
        <dbReference type="Proteomes" id="UP001607303"/>
    </source>
</evidence>
<dbReference type="Proteomes" id="UP001607303">
    <property type="component" value="Unassembled WGS sequence"/>
</dbReference>
<dbReference type="AlphaFoldDB" id="A0ABD2BQV8"/>
<accession>A0ABD2BQV8</accession>
<dbReference type="EMBL" id="JAYRBN010000071">
    <property type="protein sequence ID" value="KAL2734658.1"/>
    <property type="molecule type" value="Genomic_DNA"/>
</dbReference>